<evidence type="ECO:0000256" key="8">
    <source>
        <dbReference type="ARBA" id="ARBA00023239"/>
    </source>
</evidence>
<keyword evidence="4 10" id="KW-0312">Gluconeogenesis</keyword>
<dbReference type="GO" id="GO:0016301">
    <property type="term" value="F:kinase activity"/>
    <property type="evidence" value="ECO:0007669"/>
    <property type="project" value="UniProtKB-KW"/>
</dbReference>
<sequence length="527" mass="59086">MKMYGLEKLGISNVTAAHYNLSPAQLVEKALTNKEGTLSDTGAFVITTGKYTGRAPNDKFFVDTPKVHKYIDWSRNQPIEKEKFDAIFGKLVAYLQNREIFIFDGRAGADLEHTRRFRIINELASQNLFIHQLLIRTDEEYNENNNIDFTIISAPNFHCVPEIDGVNSEAAIIIDFESKLAIICGTRYSGEIKKSVFSIMNYIMPHENILPMHCSANMDPVTHETAIFFGLSGTGKTTLSADPNRKLIGDDEHGWCDKGIFNFEGGCYAKCINLKEESEPEIYHAIKFGSLVENVTLNPKTREINYEDASITPNTRVGYPIHYIPNAELSGVGGIPKVVIFLTADSFGVLPPISRLSQEAAMYHFVTGFTAKLAGTELGVKEPVPTFSTCFGEPFMPMDPSVYAKMLGERLEKHNTKVYLINTGWSGGAYGTGKRINLKYTRAMVTAVLEGYFDNAEYKHDEIFNLDIPQSCPDVPSEIMNPIDTWADRDKYIVAAKKLANLFYNNFKEKYPNMPENITNAGPKYND</sequence>
<feature type="binding site" evidence="10">
    <location>
        <begin position="230"/>
        <end position="238"/>
    </location>
    <ligand>
        <name>ATP</name>
        <dbReference type="ChEBI" id="CHEBI:30616"/>
    </ligand>
</feature>
<evidence type="ECO:0000256" key="4">
    <source>
        <dbReference type="ARBA" id="ARBA00022432"/>
    </source>
</evidence>
<evidence type="ECO:0000256" key="2">
    <source>
        <dbReference type="ARBA" id="ARBA00006052"/>
    </source>
</evidence>
<comment type="catalytic activity">
    <reaction evidence="9 10">
        <text>oxaloacetate + ATP = phosphoenolpyruvate + ADP + CO2</text>
        <dbReference type="Rhea" id="RHEA:18617"/>
        <dbReference type="ChEBI" id="CHEBI:16452"/>
        <dbReference type="ChEBI" id="CHEBI:16526"/>
        <dbReference type="ChEBI" id="CHEBI:30616"/>
        <dbReference type="ChEBI" id="CHEBI:58702"/>
        <dbReference type="ChEBI" id="CHEBI:456216"/>
        <dbReference type="EC" id="4.1.1.49"/>
    </reaction>
</comment>
<dbReference type="RefSeq" id="WP_008802747.1">
    <property type="nucleotide sequence ID" value="NZ_KQ235735.1"/>
</dbReference>
<dbReference type="SUPFAM" id="SSF68923">
    <property type="entry name" value="PEP carboxykinase N-terminal domain"/>
    <property type="match status" value="1"/>
</dbReference>
<dbReference type="InterPro" id="IPR008210">
    <property type="entry name" value="PEP_carboxykinase_N"/>
</dbReference>
<comment type="pathway">
    <text evidence="1 10">Carbohydrate biosynthesis; gluconeogenesis.</text>
</comment>
<comment type="caution">
    <text evidence="11">The sequence shown here is derived from an EMBL/GenBank/DDBJ whole genome shotgun (WGS) entry which is preliminary data.</text>
</comment>
<evidence type="ECO:0000256" key="5">
    <source>
        <dbReference type="ARBA" id="ARBA00022741"/>
    </source>
</evidence>
<feature type="binding site" evidence="10">
    <location>
        <position position="188"/>
    </location>
    <ligand>
        <name>substrate</name>
    </ligand>
</feature>
<dbReference type="NCBIfam" id="NF006821">
    <property type="entry name" value="PRK09344.1-3"/>
    <property type="match status" value="1"/>
</dbReference>
<keyword evidence="6 10" id="KW-0210">Decarboxylase</keyword>
<feature type="binding site" evidence="10">
    <location>
        <position position="316"/>
    </location>
    <ligand>
        <name>substrate</name>
    </ligand>
</feature>
<evidence type="ECO:0000256" key="9">
    <source>
        <dbReference type="ARBA" id="ARBA00047371"/>
    </source>
</evidence>
<feature type="binding site" evidence="10">
    <location>
        <position position="194"/>
    </location>
    <ligand>
        <name>ATP</name>
        <dbReference type="ChEBI" id="CHEBI:30616"/>
    </ligand>
</feature>
<dbReference type="PANTHER" id="PTHR30031:SF0">
    <property type="entry name" value="PHOSPHOENOLPYRUVATE CARBOXYKINASE (ATP)"/>
    <property type="match status" value="1"/>
</dbReference>
<dbReference type="CDD" id="cd00484">
    <property type="entry name" value="PEPCK_ATP"/>
    <property type="match status" value="1"/>
</dbReference>
<dbReference type="NCBIfam" id="NF006820">
    <property type="entry name" value="PRK09344.1-2"/>
    <property type="match status" value="1"/>
</dbReference>
<feature type="binding site" evidence="10">
    <location>
        <position position="213"/>
    </location>
    <ligand>
        <name>ATP</name>
        <dbReference type="ChEBI" id="CHEBI:30616"/>
    </ligand>
</feature>
<dbReference type="GO" id="GO:0005524">
    <property type="term" value="F:ATP binding"/>
    <property type="evidence" value="ECO:0007669"/>
    <property type="project" value="UniProtKB-UniRule"/>
</dbReference>
<keyword evidence="8 10" id="KW-0456">Lyase</keyword>
<comment type="similarity">
    <text evidence="2 10">Belongs to the phosphoenolpyruvate carboxykinase (ATP) family.</text>
</comment>
<dbReference type="InterPro" id="IPR015994">
    <property type="entry name" value="PEPCK_ATP_CS"/>
</dbReference>
<keyword evidence="11" id="KW-0670">Pyruvate</keyword>
<feature type="binding site" evidence="10">
    <location>
        <position position="441"/>
    </location>
    <ligand>
        <name>ATP</name>
        <dbReference type="ChEBI" id="CHEBI:30616"/>
    </ligand>
</feature>
<dbReference type="GO" id="GO:0046872">
    <property type="term" value="F:metal ion binding"/>
    <property type="evidence" value="ECO:0007669"/>
    <property type="project" value="UniProtKB-KW"/>
</dbReference>
<dbReference type="EC" id="4.1.1.49" evidence="3 10"/>
<dbReference type="Pfam" id="PF01293">
    <property type="entry name" value="PEPCK_ATP"/>
    <property type="match status" value="1"/>
</dbReference>
<name>A0A0M1VTG2_FUSVC</name>
<keyword evidence="7 10" id="KW-0067">ATP-binding</keyword>
<dbReference type="AlphaFoldDB" id="A0A0M1VTG2"/>
<dbReference type="Proteomes" id="UP000004925">
    <property type="component" value="Unassembled WGS sequence"/>
</dbReference>
<dbReference type="HOGENOM" id="CLU_018247_0_1_0"/>
<proteinExistence type="inferred from homology"/>
<evidence type="ECO:0000256" key="10">
    <source>
        <dbReference type="HAMAP-Rule" id="MF_00453"/>
    </source>
</evidence>
<comment type="subcellular location">
    <subcellularLocation>
        <location evidence="10">Cytoplasm</location>
    </subcellularLocation>
</comment>
<evidence type="ECO:0000256" key="6">
    <source>
        <dbReference type="ARBA" id="ARBA00022793"/>
    </source>
</evidence>
<dbReference type="GO" id="GO:0004612">
    <property type="term" value="F:phosphoenolpyruvate carboxykinase (ATP) activity"/>
    <property type="evidence" value="ECO:0007669"/>
    <property type="project" value="UniProtKB-UniRule"/>
</dbReference>
<feature type="binding site" evidence="10">
    <location>
        <position position="194"/>
    </location>
    <ligand>
        <name>substrate</name>
    </ligand>
</feature>
<dbReference type="InterPro" id="IPR013035">
    <property type="entry name" value="PEP_carboxykinase_C"/>
</dbReference>
<feature type="binding site" evidence="10">
    <location>
        <position position="54"/>
    </location>
    <ligand>
        <name>substrate</name>
    </ligand>
</feature>
<keyword evidence="10" id="KW-0963">Cytoplasm</keyword>
<keyword evidence="11" id="KW-0808">Transferase</keyword>
<accession>A0A0M1VTG2</accession>
<dbReference type="GO" id="GO:0006094">
    <property type="term" value="P:gluconeogenesis"/>
    <property type="evidence" value="ECO:0007669"/>
    <property type="project" value="UniProtKB-UniRule"/>
</dbReference>
<comment type="cofactor">
    <cofactor evidence="10">
        <name>Mn(2+)</name>
        <dbReference type="ChEBI" id="CHEBI:29035"/>
    </cofactor>
    <text evidence="10">Binds 1 Mn(2+) ion per subunit.</text>
</comment>
<feature type="binding site" evidence="10">
    <location>
        <position position="251"/>
    </location>
    <ligand>
        <name>Mn(2+)</name>
        <dbReference type="ChEBI" id="CHEBI:29035"/>
    </ligand>
</feature>
<feature type="binding site" evidence="10">
    <location>
        <position position="213"/>
    </location>
    <ligand>
        <name>Mn(2+)</name>
        <dbReference type="ChEBI" id="CHEBI:29035"/>
    </ligand>
</feature>
<dbReference type="SUPFAM" id="SSF53795">
    <property type="entry name" value="PEP carboxykinase-like"/>
    <property type="match status" value="1"/>
</dbReference>
<protein>
    <recommendedName>
        <fullName evidence="3 10">Phosphoenolpyruvate carboxykinase (ATP)</fullName>
        <shortName evidence="10">PCK</shortName>
        <shortName evidence="10">PEP carboxykinase</shortName>
        <shortName evidence="10">PEPCK</shortName>
        <ecNumber evidence="3 10">4.1.1.49</ecNumber>
    </recommendedName>
</protein>
<dbReference type="UniPathway" id="UPA00138"/>
<feature type="binding site" evidence="10">
    <location>
        <position position="316"/>
    </location>
    <ligand>
        <name>ATP</name>
        <dbReference type="ChEBI" id="CHEBI:30616"/>
    </ligand>
</feature>
<dbReference type="PROSITE" id="PS00532">
    <property type="entry name" value="PEPCK_ATP"/>
    <property type="match status" value="1"/>
</dbReference>
<feature type="binding site" evidence="10">
    <location>
        <begin position="435"/>
        <end position="436"/>
    </location>
    <ligand>
        <name>ATP</name>
        <dbReference type="ChEBI" id="CHEBI:30616"/>
    </ligand>
</feature>
<keyword evidence="10" id="KW-0464">Manganese</keyword>
<dbReference type="PANTHER" id="PTHR30031">
    <property type="entry name" value="PHOSPHOENOLPYRUVATE CARBOXYKINASE ATP"/>
    <property type="match status" value="1"/>
</dbReference>
<dbReference type="GO" id="GO:0005829">
    <property type="term" value="C:cytosol"/>
    <property type="evidence" value="ECO:0007669"/>
    <property type="project" value="TreeGrafter"/>
</dbReference>
<keyword evidence="10" id="KW-0479">Metal-binding</keyword>
<dbReference type="Gene3D" id="2.170.8.10">
    <property type="entry name" value="Phosphoenolpyruvate Carboxykinase, domain 2"/>
    <property type="match status" value="1"/>
</dbReference>
<evidence type="ECO:0000313" key="11">
    <source>
        <dbReference type="EMBL" id="EEO39898.1"/>
    </source>
</evidence>
<evidence type="ECO:0000256" key="3">
    <source>
        <dbReference type="ARBA" id="ARBA00012363"/>
    </source>
</evidence>
<dbReference type="Gene3D" id="3.40.449.10">
    <property type="entry name" value="Phosphoenolpyruvate Carboxykinase, domain 1"/>
    <property type="match status" value="1"/>
</dbReference>
<evidence type="ECO:0000256" key="1">
    <source>
        <dbReference type="ARBA" id="ARBA00004742"/>
    </source>
</evidence>
<gene>
    <name evidence="10" type="primary">pckA</name>
    <name evidence="11" type="ORF">FSCG_00611</name>
</gene>
<feature type="binding site" evidence="10">
    <location>
        <position position="194"/>
    </location>
    <ligand>
        <name>Mn(2+)</name>
        <dbReference type="ChEBI" id="CHEBI:29035"/>
    </ligand>
</feature>
<dbReference type="InterPro" id="IPR001272">
    <property type="entry name" value="PEP_carboxykinase_ATP"/>
</dbReference>
<dbReference type="HAMAP" id="MF_00453">
    <property type="entry name" value="PEPCK_ATP"/>
    <property type="match status" value="1"/>
</dbReference>
<dbReference type="eggNOG" id="COG1866">
    <property type="taxonomic scope" value="Bacteria"/>
</dbReference>
<dbReference type="FunFam" id="2.170.8.10:FF:000001">
    <property type="entry name" value="Phosphoenolpyruvate carboxykinase (ATP)"/>
    <property type="match status" value="1"/>
</dbReference>
<keyword evidence="5 10" id="KW-0547">Nucleotide-binding</keyword>
<feature type="binding site" evidence="10">
    <location>
        <position position="279"/>
    </location>
    <ligand>
        <name>ATP</name>
        <dbReference type="ChEBI" id="CHEBI:30616"/>
    </ligand>
</feature>
<evidence type="ECO:0000256" key="7">
    <source>
        <dbReference type="ARBA" id="ARBA00022840"/>
    </source>
</evidence>
<dbReference type="NCBIfam" id="TIGR00224">
    <property type="entry name" value="pckA"/>
    <property type="match status" value="1"/>
</dbReference>
<evidence type="ECO:0000313" key="12">
    <source>
        <dbReference type="Proteomes" id="UP000004925"/>
    </source>
</evidence>
<reference evidence="11 12" key="1">
    <citation type="submission" date="2011-10" db="EMBL/GenBank/DDBJ databases">
        <title>The Genome Sequence of Fusobacterium sp. 4_1_13.</title>
        <authorList>
            <consortium name="The Broad Institute Genome Sequencing Platform"/>
            <person name="Earl A."/>
            <person name="Ward D."/>
            <person name="Feldgarden M."/>
            <person name="Gevers D."/>
            <person name="Strauss J."/>
            <person name="Ambrose C."/>
            <person name="Allen-Vercoe E."/>
            <person name="Young S.K."/>
            <person name="Zeng Q."/>
            <person name="Gargeya S."/>
            <person name="Fitzgerald M."/>
            <person name="Haas B."/>
            <person name="Abouelleil A."/>
            <person name="Alvarado L."/>
            <person name="Arachchi H.M."/>
            <person name="Berlin A."/>
            <person name="Brown A."/>
            <person name="Chapman S.B."/>
            <person name="Chen Z."/>
            <person name="Dunbar C."/>
            <person name="Freedman E."/>
            <person name="Gearin G."/>
            <person name="Goldberg J."/>
            <person name="Griggs A."/>
            <person name="Gujja S."/>
            <person name="Heiman D."/>
            <person name="Howarth C."/>
            <person name="Larson L."/>
            <person name="Lui A."/>
            <person name="MacDonald P.J."/>
            <person name="Montmayeur A."/>
            <person name="Murphy C."/>
            <person name="Neiman D."/>
            <person name="Pearson M."/>
            <person name="Priest M."/>
            <person name="Roberts A."/>
            <person name="Saif S."/>
            <person name="Shea T."/>
            <person name="Shenoy N."/>
            <person name="Sisk P."/>
            <person name="Stolte C."/>
            <person name="Sykes S."/>
            <person name="Wortman J."/>
            <person name="Nusbaum C."/>
            <person name="Birren B."/>
        </authorList>
    </citation>
    <scope>NUCLEOTIDE SEQUENCE [LARGE SCALE GENOMIC DNA]</scope>
    <source>
        <strain evidence="11 12">4_1_13</strain>
    </source>
</reference>
<comment type="function">
    <text evidence="10">Involved in the gluconeogenesis. Catalyzes the conversion of oxaloacetate (OAA) to phosphoenolpyruvate (PEP) through direct phosphoryl transfer between the nucleoside triphosphate and OAA.</text>
</comment>
<dbReference type="EMBL" id="ACDE02000012">
    <property type="protein sequence ID" value="EEO39898.1"/>
    <property type="molecule type" value="Genomic_DNA"/>
</dbReference>
<keyword evidence="11" id="KW-0418">Kinase</keyword>
<organism evidence="11 12">
    <name type="scientific">Fusobacterium vincentii 4_1_13</name>
    <dbReference type="NCBI Taxonomy" id="469606"/>
    <lineage>
        <taxon>Bacteria</taxon>
        <taxon>Fusobacteriati</taxon>
        <taxon>Fusobacteriota</taxon>
        <taxon>Fusobacteriia</taxon>
        <taxon>Fusobacteriales</taxon>
        <taxon>Fusobacteriaceae</taxon>
        <taxon>Fusobacterium</taxon>
    </lineage>
</organism>
<dbReference type="Gene3D" id="3.90.228.20">
    <property type="match status" value="1"/>
</dbReference>
<dbReference type="PIRSF" id="PIRSF006294">
    <property type="entry name" value="PEP_crbxkin"/>
    <property type="match status" value="1"/>
</dbReference>